<accession>A0A0E9NDT5</accession>
<evidence type="ECO:0000313" key="1">
    <source>
        <dbReference type="EMBL" id="GAO47570.1"/>
    </source>
</evidence>
<proteinExistence type="predicted"/>
<gene>
    <name evidence="1" type="ORF">G7K_1773-t1</name>
</gene>
<dbReference type="Proteomes" id="UP000033140">
    <property type="component" value="Unassembled WGS sequence"/>
</dbReference>
<keyword evidence="2" id="KW-1185">Reference proteome</keyword>
<name>A0A0E9NDT5_SAICN</name>
<dbReference type="EMBL" id="BACD03000009">
    <property type="protein sequence ID" value="GAO47570.1"/>
    <property type="molecule type" value="Genomic_DNA"/>
</dbReference>
<reference evidence="1 2" key="2">
    <citation type="journal article" date="2014" name="J. Gen. Appl. Microbiol.">
        <title>The early diverging ascomycetous budding yeast Saitoella complicata has three histone deacetylases belonging to the Clr6, Hos2, and Rpd3 lineages.</title>
        <authorList>
            <person name="Nishida H."/>
            <person name="Matsumoto T."/>
            <person name="Kondo S."/>
            <person name="Hamamoto M."/>
            <person name="Yoshikawa H."/>
        </authorList>
    </citation>
    <scope>NUCLEOTIDE SEQUENCE [LARGE SCALE GENOMIC DNA]</scope>
    <source>
        <strain evidence="1 2">NRRL Y-17804</strain>
    </source>
</reference>
<evidence type="ECO:0000313" key="2">
    <source>
        <dbReference type="Proteomes" id="UP000033140"/>
    </source>
</evidence>
<reference evidence="1 2" key="1">
    <citation type="journal article" date="2011" name="J. Gen. Appl. Microbiol.">
        <title>Draft genome sequencing of the enigmatic yeast Saitoella complicata.</title>
        <authorList>
            <person name="Nishida H."/>
            <person name="Hamamoto M."/>
            <person name="Sugiyama J."/>
        </authorList>
    </citation>
    <scope>NUCLEOTIDE SEQUENCE [LARGE SCALE GENOMIC DNA]</scope>
    <source>
        <strain evidence="1 2">NRRL Y-17804</strain>
    </source>
</reference>
<reference evidence="1 2" key="3">
    <citation type="journal article" date="2015" name="Genome Announc.">
        <title>Draft Genome Sequence of the Archiascomycetous Yeast Saitoella complicata.</title>
        <authorList>
            <person name="Yamauchi K."/>
            <person name="Kondo S."/>
            <person name="Hamamoto M."/>
            <person name="Takahashi Y."/>
            <person name="Ogura Y."/>
            <person name="Hayashi T."/>
            <person name="Nishida H."/>
        </authorList>
    </citation>
    <scope>NUCLEOTIDE SEQUENCE [LARGE SCALE GENOMIC DNA]</scope>
    <source>
        <strain evidence="1 2">NRRL Y-17804</strain>
    </source>
</reference>
<sequence>MSYPLNATTHNDIDTTLLQLTSTTIVLCSCNVVKTDCAACRYDRIFEEIQAKHKEIAPCAHEGKHHRVDCPLQRDWEAIGSGGRYW</sequence>
<dbReference type="AlphaFoldDB" id="A0A0E9NDT5"/>
<comment type="caution">
    <text evidence="1">The sequence shown here is derived from an EMBL/GenBank/DDBJ whole genome shotgun (WGS) entry which is preliminary data.</text>
</comment>
<protein>
    <submittedName>
        <fullName evidence="1">Uncharacterized protein</fullName>
    </submittedName>
</protein>
<organism evidence="1 2">
    <name type="scientific">Saitoella complicata (strain BCRC 22490 / CBS 7301 / JCM 7358 / NBRC 10748 / NRRL Y-17804)</name>
    <dbReference type="NCBI Taxonomy" id="698492"/>
    <lineage>
        <taxon>Eukaryota</taxon>
        <taxon>Fungi</taxon>
        <taxon>Dikarya</taxon>
        <taxon>Ascomycota</taxon>
        <taxon>Taphrinomycotina</taxon>
        <taxon>Taphrinomycotina incertae sedis</taxon>
        <taxon>Saitoella</taxon>
    </lineage>
</organism>